<organism evidence="6 7">
    <name type="scientific">Flavobacterium frigoris</name>
    <dbReference type="NCBI Taxonomy" id="229204"/>
    <lineage>
        <taxon>Bacteria</taxon>
        <taxon>Pseudomonadati</taxon>
        <taxon>Bacteroidota</taxon>
        <taxon>Flavobacteriia</taxon>
        <taxon>Flavobacteriales</taxon>
        <taxon>Flavobacteriaceae</taxon>
        <taxon>Flavobacterium</taxon>
    </lineage>
</organism>
<keyword evidence="3" id="KW-0479">Metal-binding</keyword>
<dbReference type="Proteomes" id="UP000183658">
    <property type="component" value="Unassembled WGS sequence"/>
</dbReference>
<evidence type="ECO:0000256" key="3">
    <source>
        <dbReference type="PIRSR" id="PIRSR603782-1"/>
    </source>
</evidence>
<evidence type="ECO:0000313" key="7">
    <source>
        <dbReference type="Proteomes" id="UP000183658"/>
    </source>
</evidence>
<dbReference type="PROSITE" id="PS51352">
    <property type="entry name" value="THIOREDOXIN_2"/>
    <property type="match status" value="1"/>
</dbReference>
<dbReference type="SUPFAM" id="SSF52833">
    <property type="entry name" value="Thioredoxin-like"/>
    <property type="match status" value="1"/>
</dbReference>
<feature type="binding site" evidence="3">
    <location>
        <position position="98"/>
    </location>
    <ligand>
        <name>Cu cation</name>
        <dbReference type="ChEBI" id="CHEBI:23378"/>
    </ligand>
</feature>
<dbReference type="PANTHER" id="PTHR12151:SF25">
    <property type="entry name" value="LINALOOL DEHYDRATASE_ISOMERASE DOMAIN-CONTAINING PROTEIN"/>
    <property type="match status" value="1"/>
</dbReference>
<evidence type="ECO:0000256" key="2">
    <source>
        <dbReference type="ARBA" id="ARBA00023008"/>
    </source>
</evidence>
<protein>
    <submittedName>
        <fullName evidence="6">Protein SCO1/2</fullName>
    </submittedName>
</protein>
<sequence>MLYAQGSKTKSEIQMKLKYYTIILLGVLVISCQEKTRKLPYYKSSDFVPVWETPQNKSFHKIRPFHLVDQEGKSFSEKELDGKITVVDFFFTSCPGICPKMTNSMSKIQAEFKNDDQIQLVSHSVTPDKDSVPVLAAYAKKKNIQYNKWKLLTGDKEEIYNLGRKFYFIEEDLGENNDSFIFLHTENFVLIDKTRIIRGIYNSLDPSSMQSLVEDIKVLEKE</sequence>
<feature type="binding site" evidence="3">
    <location>
        <position position="94"/>
    </location>
    <ligand>
        <name>Cu cation</name>
        <dbReference type="ChEBI" id="CHEBI:23378"/>
    </ligand>
</feature>
<dbReference type="PANTHER" id="PTHR12151">
    <property type="entry name" value="ELECTRON TRANSPORT PROTIN SCO1/SENC FAMILY MEMBER"/>
    <property type="match status" value="1"/>
</dbReference>
<dbReference type="InterPro" id="IPR013766">
    <property type="entry name" value="Thioredoxin_domain"/>
</dbReference>
<dbReference type="AlphaFoldDB" id="A0A1H9NTU9"/>
<evidence type="ECO:0000256" key="4">
    <source>
        <dbReference type="PIRSR" id="PIRSR603782-2"/>
    </source>
</evidence>
<feature type="domain" description="Thioredoxin" evidence="5">
    <location>
        <begin position="56"/>
        <end position="221"/>
    </location>
</feature>
<evidence type="ECO:0000313" key="6">
    <source>
        <dbReference type="EMBL" id="SER39321.1"/>
    </source>
</evidence>
<comment type="similarity">
    <text evidence="1">Belongs to the SCO1/2 family.</text>
</comment>
<dbReference type="Gene3D" id="3.40.30.10">
    <property type="entry name" value="Glutaredoxin"/>
    <property type="match status" value="1"/>
</dbReference>
<dbReference type="InterPro" id="IPR003782">
    <property type="entry name" value="SCO1/SenC"/>
</dbReference>
<keyword evidence="4" id="KW-1015">Disulfide bond</keyword>
<reference evidence="7" key="1">
    <citation type="submission" date="2016-10" db="EMBL/GenBank/DDBJ databases">
        <authorList>
            <person name="Varghese N."/>
            <person name="Submissions S."/>
        </authorList>
    </citation>
    <scope>NUCLEOTIDE SEQUENCE [LARGE SCALE GENOMIC DNA]</scope>
    <source>
        <strain evidence="7">DSM 15719</strain>
    </source>
</reference>
<feature type="disulfide bond" description="Redox-active" evidence="4">
    <location>
        <begin position="94"/>
        <end position="98"/>
    </location>
</feature>
<proteinExistence type="inferred from homology"/>
<dbReference type="CDD" id="cd02968">
    <property type="entry name" value="SCO"/>
    <property type="match status" value="1"/>
</dbReference>
<dbReference type="InterPro" id="IPR036249">
    <property type="entry name" value="Thioredoxin-like_sf"/>
</dbReference>
<evidence type="ECO:0000256" key="1">
    <source>
        <dbReference type="ARBA" id="ARBA00010996"/>
    </source>
</evidence>
<dbReference type="GO" id="GO:0046872">
    <property type="term" value="F:metal ion binding"/>
    <property type="evidence" value="ECO:0007669"/>
    <property type="project" value="UniProtKB-KW"/>
</dbReference>
<gene>
    <name evidence="6" type="ORF">SAMN05444355_11193</name>
</gene>
<dbReference type="EMBL" id="FOFZ01000011">
    <property type="protein sequence ID" value="SER39321.1"/>
    <property type="molecule type" value="Genomic_DNA"/>
</dbReference>
<name>A0A1H9NTU9_FLAFI</name>
<accession>A0A1H9NTU9</accession>
<keyword evidence="7" id="KW-1185">Reference proteome</keyword>
<dbReference type="Pfam" id="PF02630">
    <property type="entry name" value="SCO1-SenC"/>
    <property type="match status" value="1"/>
</dbReference>
<feature type="binding site" evidence="3">
    <location>
        <position position="184"/>
    </location>
    <ligand>
        <name>Cu cation</name>
        <dbReference type="ChEBI" id="CHEBI:23378"/>
    </ligand>
</feature>
<keyword evidence="2 3" id="KW-0186">Copper</keyword>
<evidence type="ECO:0000259" key="5">
    <source>
        <dbReference type="PROSITE" id="PS51352"/>
    </source>
</evidence>